<dbReference type="GO" id="GO:0009791">
    <property type="term" value="P:post-embryonic development"/>
    <property type="evidence" value="ECO:0007669"/>
    <property type="project" value="UniProtKB-ARBA"/>
</dbReference>
<dbReference type="InterPro" id="IPR049940">
    <property type="entry name" value="GluQ/Sye"/>
</dbReference>
<dbReference type="InterPro" id="IPR014729">
    <property type="entry name" value="Rossmann-like_a/b/a_fold"/>
</dbReference>
<dbReference type="PANTHER" id="PTHR43311">
    <property type="entry name" value="GLUTAMATE--TRNA LIGASE"/>
    <property type="match status" value="1"/>
</dbReference>
<accession>A0AAF0PYE2</accession>
<dbReference type="Pfam" id="PF00749">
    <property type="entry name" value="tRNA-synt_1c"/>
    <property type="match status" value="1"/>
</dbReference>
<dbReference type="GO" id="GO:0006424">
    <property type="term" value="P:glutamyl-tRNA aminoacylation"/>
    <property type="evidence" value="ECO:0007669"/>
    <property type="project" value="TreeGrafter"/>
</dbReference>
<feature type="domain" description="Glutamyl/glutaminyl-tRNA synthetase class Ib catalytic" evidence="6">
    <location>
        <begin position="56"/>
        <end position="128"/>
    </location>
</feature>
<evidence type="ECO:0000313" key="7">
    <source>
        <dbReference type="EMBL" id="WMV13348.1"/>
    </source>
</evidence>
<dbReference type="PROSITE" id="PS00178">
    <property type="entry name" value="AA_TRNA_LIGASE_I"/>
    <property type="match status" value="1"/>
</dbReference>
<organism evidence="7 8">
    <name type="scientific">Solanum verrucosum</name>
    <dbReference type="NCBI Taxonomy" id="315347"/>
    <lineage>
        <taxon>Eukaryota</taxon>
        <taxon>Viridiplantae</taxon>
        <taxon>Streptophyta</taxon>
        <taxon>Embryophyta</taxon>
        <taxon>Tracheophyta</taxon>
        <taxon>Spermatophyta</taxon>
        <taxon>Magnoliopsida</taxon>
        <taxon>eudicotyledons</taxon>
        <taxon>Gunneridae</taxon>
        <taxon>Pentapetalae</taxon>
        <taxon>asterids</taxon>
        <taxon>lamiids</taxon>
        <taxon>Solanales</taxon>
        <taxon>Solanaceae</taxon>
        <taxon>Solanoideae</taxon>
        <taxon>Solaneae</taxon>
        <taxon>Solanum</taxon>
    </lineage>
</organism>
<evidence type="ECO:0000256" key="4">
    <source>
        <dbReference type="ARBA" id="ARBA00023146"/>
    </source>
</evidence>
<evidence type="ECO:0000256" key="1">
    <source>
        <dbReference type="ARBA" id="ARBA00022598"/>
    </source>
</evidence>
<evidence type="ECO:0000313" key="8">
    <source>
        <dbReference type="Proteomes" id="UP001234989"/>
    </source>
</evidence>
<keyword evidence="8" id="KW-1185">Reference proteome</keyword>
<keyword evidence="1 5" id="KW-0436">Ligase</keyword>
<dbReference type="InterPro" id="IPR001412">
    <property type="entry name" value="aa-tRNA-synth_I_CS"/>
</dbReference>
<dbReference type="AlphaFoldDB" id="A0AAF0PYE2"/>
<protein>
    <recommendedName>
        <fullName evidence="6">Glutamyl/glutaminyl-tRNA synthetase class Ib catalytic domain-containing protein</fullName>
    </recommendedName>
</protein>
<keyword evidence="4 5" id="KW-0030">Aminoacyl-tRNA synthetase</keyword>
<gene>
    <name evidence="7" type="ORF">MTR67_006733</name>
</gene>
<evidence type="ECO:0000259" key="6">
    <source>
        <dbReference type="Pfam" id="PF00749"/>
    </source>
</evidence>
<dbReference type="SUPFAM" id="SSF52374">
    <property type="entry name" value="Nucleotidylyl transferase"/>
    <property type="match status" value="1"/>
</dbReference>
<dbReference type="EMBL" id="CP133612">
    <property type="protein sequence ID" value="WMV13348.1"/>
    <property type="molecule type" value="Genomic_DNA"/>
</dbReference>
<dbReference type="PRINTS" id="PR00987">
    <property type="entry name" value="TRNASYNTHGLU"/>
</dbReference>
<evidence type="ECO:0000256" key="5">
    <source>
        <dbReference type="RuleBase" id="RU363037"/>
    </source>
</evidence>
<keyword evidence="3 5" id="KW-0067">ATP-binding</keyword>
<reference evidence="7" key="1">
    <citation type="submission" date="2023-08" db="EMBL/GenBank/DDBJ databases">
        <title>A de novo genome assembly of Solanum verrucosum Schlechtendal, a Mexican diploid species geographically isolated from the other diploid A-genome species in potato relatives.</title>
        <authorList>
            <person name="Hosaka K."/>
        </authorList>
    </citation>
    <scope>NUCLEOTIDE SEQUENCE</scope>
    <source>
        <tissue evidence="7">Young leaves</tissue>
    </source>
</reference>
<proteinExistence type="inferred from homology"/>
<keyword evidence="5" id="KW-0648">Protein biosynthesis</keyword>
<evidence type="ECO:0000256" key="3">
    <source>
        <dbReference type="ARBA" id="ARBA00022840"/>
    </source>
</evidence>
<evidence type="ECO:0000256" key="2">
    <source>
        <dbReference type="ARBA" id="ARBA00022741"/>
    </source>
</evidence>
<dbReference type="GO" id="GO:0005524">
    <property type="term" value="F:ATP binding"/>
    <property type="evidence" value="ECO:0007669"/>
    <property type="project" value="UniProtKB-KW"/>
</dbReference>
<dbReference type="GO" id="GO:0005739">
    <property type="term" value="C:mitochondrion"/>
    <property type="evidence" value="ECO:0007669"/>
    <property type="project" value="TreeGrafter"/>
</dbReference>
<dbReference type="PANTHER" id="PTHR43311:SF2">
    <property type="entry name" value="GLUTAMATE--TRNA LIGASE, MITOCHONDRIAL-RELATED"/>
    <property type="match status" value="1"/>
</dbReference>
<dbReference type="GO" id="GO:0004818">
    <property type="term" value="F:glutamate-tRNA ligase activity"/>
    <property type="evidence" value="ECO:0007669"/>
    <property type="project" value="TreeGrafter"/>
</dbReference>
<dbReference type="Proteomes" id="UP001234989">
    <property type="component" value="Chromosome 1"/>
</dbReference>
<comment type="similarity">
    <text evidence="5">Belongs to the class-I aminoacyl-tRNA synthetase family.</text>
</comment>
<keyword evidence="2 5" id="KW-0547">Nucleotide-binding</keyword>
<dbReference type="InterPro" id="IPR000924">
    <property type="entry name" value="Glu/Gln-tRNA-synth"/>
</dbReference>
<dbReference type="GO" id="GO:0048608">
    <property type="term" value="P:reproductive structure development"/>
    <property type="evidence" value="ECO:0007669"/>
    <property type="project" value="UniProtKB-ARBA"/>
</dbReference>
<sequence>MATVAAAPWFRARLIPELKNRQSLLYCRNGHRRYRQSLCFRRRSFSIYASARDEGEVRVRFAPSPTGNLHVGGARTALFNYLYARSKGGKFVLRIEDTDLERSTRESEEAVLRDLSWLGLAWDEGSINHHHFFRIAKLQNYNVNFLFYVQIEYAKVDIIERMQVLFKTEYKLINLQKHGQVYFAPQN</sequence>
<dbReference type="InterPro" id="IPR020058">
    <property type="entry name" value="Glu/Gln-tRNA-synth_Ib_cat-dom"/>
</dbReference>
<dbReference type="Gene3D" id="3.40.50.620">
    <property type="entry name" value="HUPs"/>
    <property type="match status" value="1"/>
</dbReference>
<name>A0AAF0PYE2_SOLVR</name>